<evidence type="ECO:0000256" key="2">
    <source>
        <dbReference type="SAM" id="Phobius"/>
    </source>
</evidence>
<gene>
    <name evidence="4" type="ORF">BZB76_0827</name>
</gene>
<accession>A0A495QZI8</accession>
<protein>
    <submittedName>
        <fullName evidence="4">PH (Pleckstrin Homology) domain-containing protein</fullName>
    </submittedName>
</protein>
<dbReference type="EMBL" id="RBWU01000001">
    <property type="protein sequence ID" value="RKS79364.1"/>
    <property type="molecule type" value="Genomic_DNA"/>
</dbReference>
<evidence type="ECO:0000259" key="3">
    <source>
        <dbReference type="Pfam" id="PF03703"/>
    </source>
</evidence>
<keyword evidence="5" id="KW-1185">Reference proteome</keyword>
<feature type="domain" description="YdbS-like PH" evidence="3">
    <location>
        <begin position="86"/>
        <end position="152"/>
    </location>
</feature>
<feature type="transmembrane region" description="Helical" evidence="2">
    <location>
        <begin position="58"/>
        <end position="76"/>
    </location>
</feature>
<dbReference type="InterPro" id="IPR005182">
    <property type="entry name" value="YdbS-like_PH"/>
</dbReference>
<dbReference type="Proteomes" id="UP000274601">
    <property type="component" value="Unassembled WGS sequence"/>
</dbReference>
<organism evidence="4 5">
    <name type="scientific">Actinomadura pelletieri DSM 43383</name>
    <dbReference type="NCBI Taxonomy" id="1120940"/>
    <lineage>
        <taxon>Bacteria</taxon>
        <taxon>Bacillati</taxon>
        <taxon>Actinomycetota</taxon>
        <taxon>Actinomycetes</taxon>
        <taxon>Streptosporangiales</taxon>
        <taxon>Thermomonosporaceae</taxon>
        <taxon>Actinomadura</taxon>
    </lineage>
</organism>
<reference evidence="4 5" key="1">
    <citation type="submission" date="2018-10" db="EMBL/GenBank/DDBJ databases">
        <title>Genomic Encyclopedia of Archaeal and Bacterial Type Strains, Phase II (KMG-II): from individual species to whole genera.</title>
        <authorList>
            <person name="Goeker M."/>
        </authorList>
    </citation>
    <scope>NUCLEOTIDE SEQUENCE [LARGE SCALE GENOMIC DNA]</scope>
    <source>
        <strain evidence="4 5">DSM 43383</strain>
    </source>
</reference>
<feature type="region of interest" description="Disordered" evidence="1">
    <location>
        <begin position="166"/>
        <end position="203"/>
    </location>
</feature>
<evidence type="ECO:0000256" key="1">
    <source>
        <dbReference type="SAM" id="MobiDB-lite"/>
    </source>
</evidence>
<evidence type="ECO:0000313" key="5">
    <source>
        <dbReference type="Proteomes" id="UP000274601"/>
    </source>
</evidence>
<dbReference type="AlphaFoldDB" id="A0A495QZI8"/>
<dbReference type="OrthoDB" id="3354538at2"/>
<feature type="transmembrane region" description="Helical" evidence="2">
    <location>
        <begin position="33"/>
        <end position="52"/>
    </location>
</feature>
<keyword evidence="2" id="KW-0812">Transmembrane</keyword>
<keyword evidence="2" id="KW-1133">Transmembrane helix</keyword>
<feature type="compositionally biased region" description="Pro residues" evidence="1">
    <location>
        <begin position="170"/>
        <end position="181"/>
    </location>
</feature>
<keyword evidence="2" id="KW-0472">Membrane</keyword>
<dbReference type="Pfam" id="PF03703">
    <property type="entry name" value="bPH_2"/>
    <property type="match status" value="1"/>
</dbReference>
<comment type="caution">
    <text evidence="4">The sequence shown here is derived from an EMBL/GenBank/DDBJ whole genome shotgun (WGS) entry which is preliminary data.</text>
</comment>
<dbReference type="PANTHER" id="PTHR37938:SF1">
    <property type="entry name" value="BLL0215 PROTEIN"/>
    <property type="match status" value="1"/>
</dbReference>
<name>A0A495QZI8_9ACTN</name>
<proteinExistence type="predicted"/>
<dbReference type="PANTHER" id="PTHR37938">
    <property type="entry name" value="BLL0215 PROTEIN"/>
    <property type="match status" value="1"/>
</dbReference>
<evidence type="ECO:0000313" key="4">
    <source>
        <dbReference type="EMBL" id="RKS79364.1"/>
    </source>
</evidence>
<sequence>MRLVTPGDSAPASVNKYLLPHETQVITVRRHPAVLMVPVALVLGGLILAGVLSNTVTAAITWVWWGWLALLGWFVWRVAEWSVDYFVITNQRMLLTTGLITRKVAMMPLAKVTDMSFKRTIAGRMLGYGEFILESAGQDQALTNVDFLPYPEQLYLEVCEMIFPNKNPAPEEPLPPPPPPRRPPREPVDAEDVPTAAGPDDPA</sequence>